<evidence type="ECO:0000259" key="6">
    <source>
        <dbReference type="PROSITE" id="PS50043"/>
    </source>
</evidence>
<dbReference type="AlphaFoldDB" id="A0A840KFD2"/>
<dbReference type="GO" id="GO:0006355">
    <property type="term" value="P:regulation of DNA-templated transcription"/>
    <property type="evidence" value="ECO:0007669"/>
    <property type="project" value="InterPro"/>
</dbReference>
<dbReference type="SMART" id="SM00448">
    <property type="entry name" value="REC"/>
    <property type="match status" value="1"/>
</dbReference>
<dbReference type="PANTHER" id="PTHR43214:SF41">
    <property type="entry name" value="NITRATE_NITRITE RESPONSE REGULATOR PROTEIN NARP"/>
    <property type="match status" value="1"/>
</dbReference>
<dbReference type="GO" id="GO:0003677">
    <property type="term" value="F:DNA binding"/>
    <property type="evidence" value="ECO:0007669"/>
    <property type="project" value="UniProtKB-KW"/>
</dbReference>
<reference evidence="8 9" key="1">
    <citation type="submission" date="2020-08" db="EMBL/GenBank/DDBJ databases">
        <title>Functional genomics of gut bacteria from endangered species of beetles.</title>
        <authorList>
            <person name="Carlos-Shanley C."/>
        </authorList>
    </citation>
    <scope>NUCLEOTIDE SEQUENCE [LARGE SCALE GENOMIC DNA]</scope>
    <source>
        <strain evidence="8 9">S00151</strain>
    </source>
</reference>
<dbReference type="Gene3D" id="1.10.10.10">
    <property type="entry name" value="Winged helix-like DNA-binding domain superfamily/Winged helix DNA-binding domain"/>
    <property type="match status" value="1"/>
</dbReference>
<dbReference type="PROSITE" id="PS50110">
    <property type="entry name" value="RESPONSE_REGULATORY"/>
    <property type="match status" value="1"/>
</dbReference>
<dbReference type="Pfam" id="PF00072">
    <property type="entry name" value="Response_reg"/>
    <property type="match status" value="1"/>
</dbReference>
<dbReference type="PRINTS" id="PR00038">
    <property type="entry name" value="HTHLUXR"/>
</dbReference>
<evidence type="ECO:0000256" key="2">
    <source>
        <dbReference type="ARBA" id="ARBA00023015"/>
    </source>
</evidence>
<dbReference type="SMART" id="SM00421">
    <property type="entry name" value="HTH_LUXR"/>
    <property type="match status" value="1"/>
</dbReference>
<proteinExistence type="predicted"/>
<dbReference type="InterPro" id="IPR001789">
    <property type="entry name" value="Sig_transdc_resp-reg_receiver"/>
</dbReference>
<dbReference type="PROSITE" id="PS50043">
    <property type="entry name" value="HTH_LUXR_2"/>
    <property type="match status" value="1"/>
</dbReference>
<comment type="caution">
    <text evidence="8">The sequence shown here is derived from an EMBL/GenBank/DDBJ whole genome shotgun (WGS) entry which is preliminary data.</text>
</comment>
<dbReference type="PANTHER" id="PTHR43214">
    <property type="entry name" value="TWO-COMPONENT RESPONSE REGULATOR"/>
    <property type="match status" value="1"/>
</dbReference>
<dbReference type="InterPro" id="IPR036388">
    <property type="entry name" value="WH-like_DNA-bd_sf"/>
</dbReference>
<evidence type="ECO:0000259" key="7">
    <source>
        <dbReference type="PROSITE" id="PS50110"/>
    </source>
</evidence>
<evidence type="ECO:0000313" key="9">
    <source>
        <dbReference type="Proteomes" id="UP000592180"/>
    </source>
</evidence>
<dbReference type="Pfam" id="PF00196">
    <property type="entry name" value="GerE"/>
    <property type="match status" value="1"/>
</dbReference>
<keyword evidence="4" id="KW-0804">Transcription</keyword>
<evidence type="ECO:0000256" key="4">
    <source>
        <dbReference type="ARBA" id="ARBA00023163"/>
    </source>
</evidence>
<evidence type="ECO:0000256" key="5">
    <source>
        <dbReference type="PROSITE-ProRule" id="PRU00169"/>
    </source>
</evidence>
<organism evidence="8 9">
    <name type="scientific">Chryseobacterium defluvii</name>
    <dbReference type="NCBI Taxonomy" id="160396"/>
    <lineage>
        <taxon>Bacteria</taxon>
        <taxon>Pseudomonadati</taxon>
        <taxon>Bacteroidota</taxon>
        <taxon>Flavobacteriia</taxon>
        <taxon>Flavobacteriales</taxon>
        <taxon>Weeksellaceae</taxon>
        <taxon>Chryseobacterium group</taxon>
        <taxon>Chryseobacterium</taxon>
    </lineage>
</organism>
<dbReference type="SUPFAM" id="SSF46894">
    <property type="entry name" value="C-terminal effector domain of the bipartite response regulators"/>
    <property type="match status" value="1"/>
</dbReference>
<dbReference type="RefSeq" id="WP_184192056.1">
    <property type="nucleotide sequence ID" value="NZ_JACHLE010000009.1"/>
</dbReference>
<keyword evidence="2" id="KW-0805">Transcription regulation</keyword>
<evidence type="ECO:0000256" key="3">
    <source>
        <dbReference type="ARBA" id="ARBA00023125"/>
    </source>
</evidence>
<dbReference type="CDD" id="cd17535">
    <property type="entry name" value="REC_NarL-like"/>
    <property type="match status" value="1"/>
</dbReference>
<sequence length="199" mass="23021">MIRVAIVDDHQMFIEGLVAVLSKQENIQILFTENDTKSAIKRLRDQTPDLLITDIAMPDINGLELIRTVKRSYPNIKILVISMFNNLQSYEEMDGYLLKETGLSELLDAIYKIVYEDGKYFVNSEKEISHFEYNKNIVGKREREIIQLIAEEYTTEEIANKLFLSKNTVETHRRNIFIKLQVNNIAGLVRVAIQLGIVK</sequence>
<gene>
    <name evidence="8" type="ORF">HNP38_003621</name>
</gene>
<dbReference type="EMBL" id="JACHLE010000009">
    <property type="protein sequence ID" value="MBB4808279.1"/>
    <property type="molecule type" value="Genomic_DNA"/>
</dbReference>
<dbReference type="CDD" id="cd06170">
    <property type="entry name" value="LuxR_C_like"/>
    <property type="match status" value="1"/>
</dbReference>
<keyword evidence="9" id="KW-1185">Reference proteome</keyword>
<keyword evidence="3 8" id="KW-0238">DNA-binding</keyword>
<dbReference type="InterPro" id="IPR039420">
    <property type="entry name" value="WalR-like"/>
</dbReference>
<dbReference type="SUPFAM" id="SSF52172">
    <property type="entry name" value="CheY-like"/>
    <property type="match status" value="1"/>
</dbReference>
<dbReference type="Gene3D" id="3.40.50.2300">
    <property type="match status" value="1"/>
</dbReference>
<dbReference type="InterPro" id="IPR016032">
    <property type="entry name" value="Sig_transdc_resp-reg_C-effctor"/>
</dbReference>
<evidence type="ECO:0000313" key="8">
    <source>
        <dbReference type="EMBL" id="MBB4808279.1"/>
    </source>
</evidence>
<evidence type="ECO:0000256" key="1">
    <source>
        <dbReference type="ARBA" id="ARBA00022553"/>
    </source>
</evidence>
<dbReference type="InterPro" id="IPR000792">
    <property type="entry name" value="Tscrpt_reg_LuxR_C"/>
</dbReference>
<dbReference type="Proteomes" id="UP000592180">
    <property type="component" value="Unassembled WGS sequence"/>
</dbReference>
<feature type="modified residue" description="4-aspartylphosphate" evidence="5">
    <location>
        <position position="54"/>
    </location>
</feature>
<feature type="domain" description="Response regulatory" evidence="7">
    <location>
        <begin position="3"/>
        <end position="114"/>
    </location>
</feature>
<name>A0A840KFD2_9FLAO</name>
<dbReference type="InterPro" id="IPR058245">
    <property type="entry name" value="NreC/VraR/RcsB-like_REC"/>
</dbReference>
<keyword evidence="1 5" id="KW-0597">Phosphoprotein</keyword>
<protein>
    <submittedName>
        <fullName evidence="8">DNA-binding NarL/FixJ family response regulator</fullName>
    </submittedName>
</protein>
<feature type="domain" description="HTH luxR-type" evidence="6">
    <location>
        <begin position="132"/>
        <end position="196"/>
    </location>
</feature>
<dbReference type="InterPro" id="IPR011006">
    <property type="entry name" value="CheY-like_superfamily"/>
</dbReference>
<accession>A0A840KFD2</accession>
<dbReference type="GO" id="GO:0000160">
    <property type="term" value="P:phosphorelay signal transduction system"/>
    <property type="evidence" value="ECO:0007669"/>
    <property type="project" value="InterPro"/>
</dbReference>